<dbReference type="EMBL" id="LJRI01001562">
    <property type="protein sequence ID" value="KPY57704.1"/>
    <property type="molecule type" value="Genomic_DNA"/>
</dbReference>
<evidence type="ECO:0000313" key="2">
    <source>
        <dbReference type="Proteomes" id="UP000050384"/>
    </source>
</evidence>
<gene>
    <name evidence="1" type="ORF">ALO94_100397</name>
</gene>
<proteinExistence type="predicted"/>
<dbReference type="Proteomes" id="UP000050384">
    <property type="component" value="Unassembled WGS sequence"/>
</dbReference>
<name>A0A0N8STI7_PSESX</name>
<sequence length="41" mass="4876">MLYPESMLFFLKSPTPLREIGVVRPQCVDLRCIRVIHPEYK</sequence>
<dbReference type="PATRIC" id="fig|264459.3.peg.2172"/>
<dbReference type="AlphaFoldDB" id="A0A0N8STI7"/>
<protein>
    <submittedName>
        <fullName evidence="1">Uncharacterized protein</fullName>
    </submittedName>
</protein>
<organism evidence="1 2">
    <name type="scientific">Pseudomonas syringae pv. spinaceae</name>
    <dbReference type="NCBI Taxonomy" id="264459"/>
    <lineage>
        <taxon>Bacteria</taxon>
        <taxon>Pseudomonadati</taxon>
        <taxon>Pseudomonadota</taxon>
        <taxon>Gammaproteobacteria</taxon>
        <taxon>Pseudomonadales</taxon>
        <taxon>Pseudomonadaceae</taxon>
        <taxon>Pseudomonas</taxon>
        <taxon>Pseudomonas syringae</taxon>
    </lineage>
</organism>
<accession>A0A0N8STI7</accession>
<comment type="caution">
    <text evidence="1">The sequence shown here is derived from an EMBL/GenBank/DDBJ whole genome shotgun (WGS) entry which is preliminary data.</text>
</comment>
<reference evidence="1 2" key="1">
    <citation type="submission" date="2015-09" db="EMBL/GenBank/DDBJ databases">
        <title>Genome announcement of multiple Pseudomonas syringae strains.</title>
        <authorList>
            <person name="Thakur S."/>
            <person name="Wang P.W."/>
            <person name="Gong Y."/>
            <person name="Weir B.S."/>
            <person name="Guttman D.S."/>
        </authorList>
    </citation>
    <scope>NUCLEOTIDE SEQUENCE [LARGE SCALE GENOMIC DNA]</scope>
    <source>
        <strain evidence="1 2">ICMP16929</strain>
    </source>
</reference>
<evidence type="ECO:0000313" key="1">
    <source>
        <dbReference type="EMBL" id="KPY57704.1"/>
    </source>
</evidence>